<evidence type="ECO:0000256" key="13">
    <source>
        <dbReference type="SAM" id="MobiDB-lite"/>
    </source>
</evidence>
<feature type="domain" description="C2H2-type" evidence="14">
    <location>
        <begin position="451"/>
        <end position="478"/>
    </location>
</feature>
<evidence type="ECO:0000256" key="12">
    <source>
        <dbReference type="PROSITE-ProRule" id="PRU00187"/>
    </source>
</evidence>
<dbReference type="AlphaFoldDB" id="A0A8I6AI83"/>
<dbReference type="KEGG" id="rno:364827"/>
<dbReference type="GO" id="GO:0008270">
    <property type="term" value="F:zinc ion binding"/>
    <property type="evidence" value="ECO:0007669"/>
    <property type="project" value="UniProtKB-KW"/>
</dbReference>
<feature type="region of interest" description="Disordered" evidence="13">
    <location>
        <begin position="242"/>
        <end position="274"/>
    </location>
</feature>
<evidence type="ECO:0000256" key="1">
    <source>
        <dbReference type="ARBA" id="ARBA00004123"/>
    </source>
</evidence>
<evidence type="ECO:0000256" key="2">
    <source>
        <dbReference type="ARBA" id="ARBA00006991"/>
    </source>
</evidence>
<keyword evidence="17" id="KW-1185">Reference proteome</keyword>
<keyword evidence="7" id="KW-0805">Transcription regulation</keyword>
<dbReference type="PROSITE" id="PS00028">
    <property type="entry name" value="ZINC_FINGER_C2H2_1"/>
    <property type="match status" value="8"/>
</dbReference>
<accession>A0A8I6AI83</accession>
<dbReference type="SMART" id="SM00431">
    <property type="entry name" value="SCAN"/>
    <property type="match status" value="1"/>
</dbReference>
<keyword evidence="4" id="KW-0677">Repeat</keyword>
<comment type="subcellular location">
    <subcellularLocation>
        <location evidence="1 12">Nucleus</location>
    </subcellularLocation>
</comment>
<dbReference type="Gene3D" id="1.10.4020.10">
    <property type="entry name" value="DNA breaking-rejoining enzymes"/>
    <property type="match status" value="1"/>
</dbReference>
<dbReference type="GO" id="GO:0000978">
    <property type="term" value="F:RNA polymerase II cis-regulatory region sequence-specific DNA binding"/>
    <property type="evidence" value="ECO:0000318"/>
    <property type="project" value="GO_Central"/>
</dbReference>
<dbReference type="PROSITE" id="PS50157">
    <property type="entry name" value="ZINC_FINGER_C2H2_2"/>
    <property type="match status" value="8"/>
</dbReference>
<keyword evidence="3" id="KW-0479">Metal-binding</keyword>
<reference evidence="16" key="1">
    <citation type="submission" date="2024-01" db="EMBL/GenBank/DDBJ databases">
        <title>GRCr8: a new rat reference genome assembly contstructed from accurate long reads and long range scaffolding.</title>
        <authorList>
            <person name="Doris P.A."/>
            <person name="Kalbfleisch T."/>
            <person name="Li K."/>
            <person name="Howe K."/>
            <person name="Wood J."/>
        </authorList>
    </citation>
    <scope>NUCLEOTIDE SEQUENCE [LARGE SCALE GENOMIC DNA]</scope>
    <source>
        <strain evidence="16">Brown Norway</strain>
    </source>
</reference>
<protein>
    <submittedName>
        <fullName evidence="16">Zinc finger and SCAN domain containing 30</fullName>
    </submittedName>
</protein>
<dbReference type="InterPro" id="IPR036236">
    <property type="entry name" value="Znf_C2H2_sf"/>
</dbReference>
<dbReference type="FunFam" id="3.30.160.60:FF:000822">
    <property type="entry name" value="Zinc finger protein 234, isoform CRA_a"/>
    <property type="match status" value="1"/>
</dbReference>
<keyword evidence="8" id="KW-0238">DNA-binding</keyword>
<keyword evidence="5 11" id="KW-0863">Zinc-finger</keyword>
<dbReference type="FunFam" id="3.30.160.60:FF:002254">
    <property type="entry name" value="Zinc finger protein 540"/>
    <property type="match status" value="1"/>
</dbReference>
<dbReference type="PANTHER" id="PTHR24394">
    <property type="entry name" value="ZINC FINGER PROTEIN"/>
    <property type="match status" value="1"/>
</dbReference>
<keyword evidence="6" id="KW-0862">Zinc</keyword>
<gene>
    <name evidence="16 18" type="primary">Zscan30</name>
</gene>
<proteinExistence type="inferred from homology"/>
<dbReference type="FunFam" id="1.10.4020.10:FF:000001">
    <property type="entry name" value="zinc finger protein 263 isoform X1"/>
    <property type="match status" value="1"/>
</dbReference>
<dbReference type="SMART" id="SM00355">
    <property type="entry name" value="ZnF_C2H2"/>
    <property type="match status" value="8"/>
</dbReference>
<evidence type="ECO:0000256" key="9">
    <source>
        <dbReference type="ARBA" id="ARBA00023163"/>
    </source>
</evidence>
<dbReference type="FunFam" id="3.30.160.60:FF:001158">
    <property type="entry name" value="zinc finger protein 22"/>
    <property type="match status" value="1"/>
</dbReference>
<evidence type="ECO:0000313" key="18">
    <source>
        <dbReference type="RGD" id="1306095"/>
    </source>
</evidence>
<dbReference type="Proteomes" id="UP000002494">
    <property type="component" value="Chromosome 18"/>
</dbReference>
<feature type="domain" description="C2H2-type" evidence="14">
    <location>
        <begin position="423"/>
        <end position="450"/>
    </location>
</feature>
<dbReference type="FunFam" id="3.30.160.60:FF:000008">
    <property type="entry name" value="RB-associated KRAB zinc finger protein-like"/>
    <property type="match status" value="1"/>
</dbReference>
<feature type="domain" description="C2H2-type" evidence="14">
    <location>
        <begin position="311"/>
        <end position="338"/>
    </location>
</feature>
<dbReference type="InterPro" id="IPR013087">
    <property type="entry name" value="Znf_C2H2_type"/>
</dbReference>
<dbReference type="CDD" id="cd07936">
    <property type="entry name" value="SCAN"/>
    <property type="match status" value="1"/>
</dbReference>
<keyword evidence="9" id="KW-0804">Transcription</keyword>
<dbReference type="GO" id="GO:0006357">
    <property type="term" value="P:regulation of transcription by RNA polymerase II"/>
    <property type="evidence" value="ECO:0000318"/>
    <property type="project" value="GO_Central"/>
</dbReference>
<dbReference type="SUPFAM" id="SSF47353">
    <property type="entry name" value="Retrovirus capsid dimerization domain-like"/>
    <property type="match status" value="1"/>
</dbReference>
<dbReference type="Pfam" id="PF02023">
    <property type="entry name" value="SCAN"/>
    <property type="match status" value="1"/>
</dbReference>
<dbReference type="GO" id="GO:0000981">
    <property type="term" value="F:DNA-binding transcription factor activity, RNA polymerase II-specific"/>
    <property type="evidence" value="ECO:0000318"/>
    <property type="project" value="GO_Central"/>
</dbReference>
<feature type="domain" description="C2H2-type" evidence="14">
    <location>
        <begin position="339"/>
        <end position="366"/>
    </location>
</feature>
<feature type="domain" description="C2H2-type" evidence="14">
    <location>
        <begin position="367"/>
        <end position="394"/>
    </location>
</feature>
<dbReference type="Pfam" id="PF13465">
    <property type="entry name" value="zf-H2C2_2"/>
    <property type="match status" value="1"/>
</dbReference>
<dbReference type="InterPro" id="IPR038269">
    <property type="entry name" value="SCAN_sf"/>
</dbReference>
<evidence type="ECO:0000259" key="15">
    <source>
        <dbReference type="PROSITE" id="PS50804"/>
    </source>
</evidence>
<feature type="domain" description="C2H2-type" evidence="14">
    <location>
        <begin position="507"/>
        <end position="534"/>
    </location>
</feature>
<dbReference type="Ensembl" id="ENSRNOT00000120251.2">
    <property type="protein sequence ID" value="ENSRNOP00000092601.1"/>
    <property type="gene ID" value="ENSRNOG00000030131.6"/>
</dbReference>
<dbReference type="GeneTree" id="ENSGT00940000162162"/>
<dbReference type="SUPFAM" id="SSF57667">
    <property type="entry name" value="beta-beta-alpha zinc fingers"/>
    <property type="match status" value="4"/>
</dbReference>
<evidence type="ECO:0000256" key="7">
    <source>
        <dbReference type="ARBA" id="ARBA00023015"/>
    </source>
</evidence>
<evidence type="ECO:0000256" key="8">
    <source>
        <dbReference type="ARBA" id="ARBA00023125"/>
    </source>
</evidence>
<feature type="domain" description="C2H2-type" evidence="14">
    <location>
        <begin position="395"/>
        <end position="422"/>
    </location>
</feature>
<dbReference type="AGR" id="RGD:1306095"/>
<evidence type="ECO:0000313" key="16">
    <source>
        <dbReference type="Ensembl" id="ENSRNOP00000092601.1"/>
    </source>
</evidence>
<dbReference type="RefSeq" id="XP_006254540.1">
    <property type="nucleotide sequence ID" value="XM_006254478.5"/>
</dbReference>
<feature type="domain" description="C2H2-type" evidence="14">
    <location>
        <begin position="479"/>
        <end position="506"/>
    </location>
</feature>
<dbReference type="InterPro" id="IPR003309">
    <property type="entry name" value="SCAN_dom"/>
</dbReference>
<sequence length="534" mass="60920">MSRETAALACRAPKGQSGLSFVKTEEKDGVWKQDFGFQGHLQSQEVFRQQFRQFGYSDFTGPRQALNQLQKFCQQWLRPEEHSKEQILELLVLEQFLTILPMELKAWVQEHGPRNGEEAVTLLEELEREFDEPKHQNTAHGQEMICKETTLMGMSESLSSPLQSLENHCKSELQEPQVFHERDKATLPFRVEDEDSKMATGKALTAKQEGIECVASVAMESPGRLPRETSPVQRVEETMEFLDNEKQQGSDDTSNKTSPLSSQEGGFSLAPFSKKTPTEQNIFEYNESEGILSQNLHGTTQPRTDTGKLLYACMDCGKAFCNRSKLIRHQRSHTGERPYACKECGKAFGFRADLVRHQRIHSGEKPYKCCDCGKAFGNNTGLTRHRRIHTGEKPYGCDECGRAFSQCSTLIQHKKIHSGEKPYSCEECGRAFVQSSALIQHKKIHSGDKGFKCTECGKTFWTSYVLREHQRIHTGEKPYQCNECGKSFNRSTALTVHQRTHSGEKPYECNECRKTFRHRSGLVRHQRTHTRVKL</sequence>
<keyword evidence="10 12" id="KW-0539">Nucleus</keyword>
<feature type="domain" description="SCAN box" evidence="15">
    <location>
        <begin position="48"/>
        <end position="130"/>
    </location>
</feature>
<reference evidence="16" key="2">
    <citation type="submission" date="2025-08" db="UniProtKB">
        <authorList>
            <consortium name="Ensembl"/>
        </authorList>
    </citation>
    <scope>IDENTIFICATION</scope>
    <source>
        <strain evidence="16">Brown Norway</strain>
    </source>
</reference>
<dbReference type="OMA" id="NQCKSEA"/>
<evidence type="ECO:0000256" key="3">
    <source>
        <dbReference type="ARBA" id="ARBA00022723"/>
    </source>
</evidence>
<evidence type="ECO:0000256" key="11">
    <source>
        <dbReference type="PROSITE-ProRule" id="PRU00042"/>
    </source>
</evidence>
<dbReference type="RefSeq" id="XP_063133557.1">
    <property type="nucleotide sequence ID" value="XM_063277487.1"/>
</dbReference>
<evidence type="ECO:0000313" key="17">
    <source>
        <dbReference type="Proteomes" id="UP000002494"/>
    </source>
</evidence>
<organism evidence="16 17">
    <name type="scientific">Rattus norvegicus</name>
    <name type="common">Rat</name>
    <dbReference type="NCBI Taxonomy" id="10116"/>
    <lineage>
        <taxon>Eukaryota</taxon>
        <taxon>Metazoa</taxon>
        <taxon>Chordata</taxon>
        <taxon>Craniata</taxon>
        <taxon>Vertebrata</taxon>
        <taxon>Euteleostomi</taxon>
        <taxon>Mammalia</taxon>
        <taxon>Eutheria</taxon>
        <taxon>Euarchontoglires</taxon>
        <taxon>Glires</taxon>
        <taxon>Rodentia</taxon>
        <taxon>Myomorpha</taxon>
        <taxon>Muroidea</taxon>
        <taxon>Muridae</taxon>
        <taxon>Murinae</taxon>
        <taxon>Rattus</taxon>
    </lineage>
</organism>
<dbReference type="FunCoup" id="A0A8I6AI83">
    <property type="interactions" value="280"/>
</dbReference>
<dbReference type="CTD" id="100101467"/>
<dbReference type="FunFam" id="3.30.160.60:FF:003287">
    <property type="entry name" value="Zgc:113343"/>
    <property type="match status" value="1"/>
</dbReference>
<dbReference type="PROSITE" id="PS50804">
    <property type="entry name" value="SCAN_BOX"/>
    <property type="match status" value="1"/>
</dbReference>
<evidence type="ECO:0000256" key="4">
    <source>
        <dbReference type="ARBA" id="ARBA00022737"/>
    </source>
</evidence>
<name>A0A8I6AI83_RAT</name>
<dbReference type="RefSeq" id="XP_038953251.1">
    <property type="nucleotide sequence ID" value="XM_039097323.2"/>
</dbReference>
<dbReference type="Pfam" id="PF00096">
    <property type="entry name" value="zf-C2H2"/>
    <property type="match status" value="6"/>
</dbReference>
<comment type="similarity">
    <text evidence="2">Belongs to the krueppel C2H2-type zinc-finger protein family.</text>
</comment>
<evidence type="ECO:0000256" key="5">
    <source>
        <dbReference type="ARBA" id="ARBA00022771"/>
    </source>
</evidence>
<dbReference type="RefSeq" id="XP_063133559.1">
    <property type="nucleotide sequence ID" value="XM_063277489.1"/>
</dbReference>
<dbReference type="Gene3D" id="3.30.160.60">
    <property type="entry name" value="Classic Zinc Finger"/>
    <property type="match status" value="8"/>
</dbReference>
<dbReference type="GeneID" id="364827"/>
<dbReference type="RefSeq" id="XP_063133558.1">
    <property type="nucleotide sequence ID" value="XM_063277488.1"/>
</dbReference>
<reference evidence="16" key="3">
    <citation type="submission" date="2025-09" db="UniProtKB">
        <authorList>
            <consortium name="Ensembl"/>
        </authorList>
    </citation>
    <scope>IDENTIFICATION</scope>
    <source>
        <strain evidence="16">Brown Norway</strain>
    </source>
</reference>
<evidence type="ECO:0000259" key="14">
    <source>
        <dbReference type="PROSITE" id="PS50157"/>
    </source>
</evidence>
<evidence type="ECO:0000256" key="6">
    <source>
        <dbReference type="ARBA" id="ARBA00022833"/>
    </source>
</evidence>
<feature type="compositionally biased region" description="Polar residues" evidence="13">
    <location>
        <begin position="250"/>
        <end position="265"/>
    </location>
</feature>
<dbReference type="FunFam" id="3.30.160.60:FF:002343">
    <property type="entry name" value="Zinc finger protein 33A"/>
    <property type="match status" value="1"/>
</dbReference>
<evidence type="ECO:0000256" key="10">
    <source>
        <dbReference type="ARBA" id="ARBA00023242"/>
    </source>
</evidence>
<dbReference type="FunFam" id="3.30.160.60:FF:000608">
    <property type="entry name" value="zinc finger protein 286A isoform X1"/>
    <property type="match status" value="1"/>
</dbReference>
<dbReference type="RGD" id="1306095">
    <property type="gene designation" value="Zscan30"/>
</dbReference>
<dbReference type="FunFam" id="3.30.160.60:FF:000352">
    <property type="entry name" value="zinc finger protein 3 homolog"/>
    <property type="match status" value="1"/>
</dbReference>
<dbReference type="GO" id="GO:0005634">
    <property type="term" value="C:nucleus"/>
    <property type="evidence" value="ECO:0007669"/>
    <property type="project" value="UniProtKB-SubCell"/>
</dbReference>
<dbReference type="RefSeq" id="NP_001387689.1">
    <property type="nucleotide sequence ID" value="NM_001400760.1"/>
</dbReference>
<dbReference type="PANTHER" id="PTHR24394:SF48">
    <property type="entry name" value="ZINC FINGER PROTEIN 771"/>
    <property type="match status" value="1"/>
</dbReference>